<evidence type="ECO:0000313" key="3">
    <source>
        <dbReference type="Proteomes" id="UP000028007"/>
    </source>
</evidence>
<gene>
    <name evidence="2" type="ORF">N180_03505</name>
</gene>
<name>A0A081PFG3_9SPHI</name>
<evidence type="ECO:0000256" key="1">
    <source>
        <dbReference type="SAM" id="SignalP"/>
    </source>
</evidence>
<dbReference type="eggNOG" id="ENOG5033Y2F">
    <property type="taxonomic scope" value="Bacteria"/>
</dbReference>
<organism evidence="2 3">
    <name type="scientific">Pedobacter antarcticus 4BY</name>
    <dbReference type="NCBI Taxonomy" id="1358423"/>
    <lineage>
        <taxon>Bacteria</taxon>
        <taxon>Pseudomonadati</taxon>
        <taxon>Bacteroidota</taxon>
        <taxon>Sphingobacteriia</taxon>
        <taxon>Sphingobacteriales</taxon>
        <taxon>Sphingobacteriaceae</taxon>
        <taxon>Pedobacter</taxon>
    </lineage>
</organism>
<dbReference type="AlphaFoldDB" id="A0A081PFG3"/>
<keyword evidence="1" id="KW-0732">Signal</keyword>
<keyword evidence="3" id="KW-1185">Reference proteome</keyword>
<evidence type="ECO:0000313" key="2">
    <source>
        <dbReference type="EMBL" id="KEQ29436.1"/>
    </source>
</evidence>
<feature type="signal peptide" evidence="1">
    <location>
        <begin position="1"/>
        <end position="19"/>
    </location>
</feature>
<protein>
    <recommendedName>
        <fullName evidence="4">Outer membrane protein beta-barrel domain-containing protein</fullName>
    </recommendedName>
</protein>
<dbReference type="RefSeq" id="WP_037441798.1">
    <property type="nucleotide sequence ID" value="NZ_JNFF01000072.1"/>
</dbReference>
<dbReference type="Proteomes" id="UP000028007">
    <property type="component" value="Unassembled WGS sequence"/>
</dbReference>
<dbReference type="OrthoDB" id="752592at2"/>
<feature type="chain" id="PRO_5001761742" description="Outer membrane protein beta-barrel domain-containing protein" evidence="1">
    <location>
        <begin position="20"/>
        <end position="219"/>
    </location>
</feature>
<accession>A0A081PFG3</accession>
<reference evidence="2 3" key="1">
    <citation type="journal article" date="1992" name="Int. J. Syst. Bacteriol.">
        <title>Sphingobacterium antarcticus sp. nov. a Psychrotrophic Bacterium from the Soils of Schirmacher Oasis, Antarctica.</title>
        <authorList>
            <person name="Shivaji S."/>
            <person name="Ray M.K."/>
            <person name="Rao N.S."/>
            <person name="Saiserr L."/>
            <person name="Jagannadham M.V."/>
            <person name="Kumar G.S."/>
            <person name="Reddy G."/>
            <person name="Bhargava P.M."/>
        </authorList>
    </citation>
    <scope>NUCLEOTIDE SEQUENCE [LARGE SCALE GENOMIC DNA]</scope>
    <source>
        <strain evidence="2 3">4BY</strain>
    </source>
</reference>
<dbReference type="EMBL" id="JNFF01000072">
    <property type="protein sequence ID" value="KEQ29436.1"/>
    <property type="molecule type" value="Genomic_DNA"/>
</dbReference>
<sequence length="219" mass="24851">MIKKLLLIALMCCSTFAFAQKDGDAKISLGVRGYNYIELPQLFNQVKDHQFINTKFNSYIIKFNDGLFSYRLNGNYINKSLQFDNNCTGCDLTSGKVKDYAFKAGFEKNFSYTGIQPYFAFDLGYRSTEFNGRGFQAERVPSAVDFRKRGITVTPVLGIKISPIKELSIFAESNMEFFYAFGKERSTADGADQPTNSHKFKKGEFLLNPVAVGVQFHFR</sequence>
<proteinExistence type="predicted"/>
<comment type="caution">
    <text evidence="2">The sequence shown here is derived from an EMBL/GenBank/DDBJ whole genome shotgun (WGS) entry which is preliminary data.</text>
</comment>
<evidence type="ECO:0008006" key="4">
    <source>
        <dbReference type="Google" id="ProtNLM"/>
    </source>
</evidence>